<proteinExistence type="predicted"/>
<organism evidence="1 2">
    <name type="scientific">Paenibacillus curdlanolyticus YK9</name>
    <dbReference type="NCBI Taxonomy" id="717606"/>
    <lineage>
        <taxon>Bacteria</taxon>
        <taxon>Bacillati</taxon>
        <taxon>Bacillota</taxon>
        <taxon>Bacilli</taxon>
        <taxon>Bacillales</taxon>
        <taxon>Paenibacillaceae</taxon>
        <taxon>Paenibacillus</taxon>
    </lineage>
</organism>
<gene>
    <name evidence="1" type="ORF">PaecuDRAFT_2062</name>
</gene>
<dbReference type="EMBL" id="AEDD01000005">
    <property type="protein sequence ID" value="EFM10815.1"/>
    <property type="molecule type" value="Genomic_DNA"/>
</dbReference>
<evidence type="ECO:0000313" key="2">
    <source>
        <dbReference type="Proteomes" id="UP000005387"/>
    </source>
</evidence>
<dbReference type="OrthoDB" id="5186494at2"/>
<evidence type="ECO:0000313" key="1">
    <source>
        <dbReference type="EMBL" id="EFM10815.1"/>
    </source>
</evidence>
<name>E0I8T1_9BACL</name>
<keyword evidence="2" id="KW-1185">Reference proteome</keyword>
<accession>E0I8T1</accession>
<dbReference type="AlphaFoldDB" id="E0I8T1"/>
<dbReference type="eggNOG" id="ENOG5033GIE">
    <property type="taxonomic scope" value="Bacteria"/>
</dbReference>
<protein>
    <submittedName>
        <fullName evidence="1">Uncharacterized protein</fullName>
    </submittedName>
</protein>
<dbReference type="RefSeq" id="WP_006038065.1">
    <property type="nucleotide sequence ID" value="NZ_AEDD01000005.1"/>
</dbReference>
<sequence length="232" mass="27236">MMQINIRDFMIQSSGELSENAIVAFNENSAIFSEMMLALEMLNHWEMGLNNLDQNVVLKEVCYDMLSSLYISAQGMYRNAYICLRSALELGLSFIYFVDSNYEYLLWKVNDYDIKWSTLKDENTGVLSRKYLSLFLRDYDVQEFIENVKDTYRMCSEYVHGKFQYMHTTEGEKILHQQDKFVAWSSVFMQVAKLVNIILVIRFQDVANNFSEDKKLSLKEMLVDYHLGGILN</sequence>
<dbReference type="STRING" id="717606.PaecuDRAFT_2062"/>
<reference evidence="1 2" key="1">
    <citation type="submission" date="2010-07" db="EMBL/GenBank/DDBJ databases">
        <title>The draft genome of Paenibacillus curdlanolyticus YK9.</title>
        <authorList>
            <consortium name="US DOE Joint Genome Institute (JGI-PGF)"/>
            <person name="Lucas S."/>
            <person name="Copeland A."/>
            <person name="Lapidus A."/>
            <person name="Cheng J.-F."/>
            <person name="Bruce D."/>
            <person name="Goodwin L."/>
            <person name="Pitluck S."/>
            <person name="Land M.L."/>
            <person name="Hauser L."/>
            <person name="Chang Y.-J."/>
            <person name="Jeffries C."/>
            <person name="Anderson I.J."/>
            <person name="Johnson E."/>
            <person name="Loganathan U."/>
            <person name="Mulhopadhyay B."/>
            <person name="Kyrpides N."/>
            <person name="Woyke T.J."/>
        </authorList>
    </citation>
    <scope>NUCLEOTIDE SEQUENCE [LARGE SCALE GENOMIC DNA]</scope>
    <source>
        <strain evidence="1 2">YK9</strain>
    </source>
</reference>
<dbReference type="Proteomes" id="UP000005387">
    <property type="component" value="Unassembled WGS sequence"/>
</dbReference>